<evidence type="ECO:0000259" key="15">
    <source>
        <dbReference type="Pfam" id="PF00137"/>
    </source>
</evidence>
<dbReference type="InterPro" id="IPR002379">
    <property type="entry name" value="ATPase_proteolipid_c-like_dom"/>
</dbReference>
<dbReference type="AlphaFoldDB" id="A0A133S7D1"/>
<comment type="caution">
    <text evidence="14">Lacks conserved residue(s) required for the propagation of feature annotation.</text>
</comment>
<evidence type="ECO:0000256" key="8">
    <source>
        <dbReference type="ARBA" id="ARBA00022989"/>
    </source>
</evidence>
<keyword evidence="4 14" id="KW-1003">Cell membrane</keyword>
<comment type="function">
    <text evidence="13 14">F(1)F(0) ATP synthase produces ATP from ADP in the presence of a proton or sodium gradient. F-type ATPases consist of two structural domains, F(1) containing the extramembraneous catalytic core and F(0) containing the membrane proton channel, linked together by a central stalk and a peripheral stalk. During catalysis, ATP synthesis in the catalytic domain of F(1) is coupled via a rotary mechanism of the central stalk subunits to proton translocation.</text>
</comment>
<feature type="site" description="Reversibly protonated during proton transport" evidence="14">
    <location>
        <position position="70"/>
    </location>
</feature>
<evidence type="ECO:0000256" key="4">
    <source>
        <dbReference type="ARBA" id="ARBA00022475"/>
    </source>
</evidence>
<dbReference type="PROSITE" id="PS00605">
    <property type="entry name" value="ATPASE_C"/>
    <property type="match status" value="1"/>
</dbReference>
<organism evidence="16">
    <name type="scientific">Veillonella atypica</name>
    <dbReference type="NCBI Taxonomy" id="39777"/>
    <lineage>
        <taxon>Bacteria</taxon>
        <taxon>Bacillati</taxon>
        <taxon>Bacillota</taxon>
        <taxon>Negativicutes</taxon>
        <taxon>Veillonellales</taxon>
        <taxon>Veillonellaceae</taxon>
        <taxon>Veillonella</taxon>
    </lineage>
</organism>
<dbReference type="GO" id="GO:0046933">
    <property type="term" value="F:proton-transporting ATP synthase activity, rotational mechanism"/>
    <property type="evidence" value="ECO:0007669"/>
    <property type="project" value="UniProtKB-UniRule"/>
</dbReference>
<keyword evidence="12 14" id="KW-0066">ATP synthesis</keyword>
<evidence type="ECO:0000256" key="3">
    <source>
        <dbReference type="ARBA" id="ARBA00022448"/>
    </source>
</evidence>
<evidence type="ECO:0000256" key="14">
    <source>
        <dbReference type="HAMAP-Rule" id="MF_01396"/>
    </source>
</evidence>
<evidence type="ECO:0000256" key="11">
    <source>
        <dbReference type="ARBA" id="ARBA00023136"/>
    </source>
</evidence>
<dbReference type="Gene3D" id="1.20.20.10">
    <property type="entry name" value="F1F0 ATP synthase subunit C"/>
    <property type="match status" value="1"/>
</dbReference>
<feature type="transmembrane region" description="Helical" evidence="14">
    <location>
        <begin position="62"/>
        <end position="85"/>
    </location>
</feature>
<keyword evidence="8 14" id="KW-1133">Transmembrane helix</keyword>
<comment type="function">
    <text evidence="14">Key component of the F(0) channel; it plays a direct role in translocation across the membrane. A homomeric c-ring of between 10-14 subunits forms the central stalk rotor element with the F(1) delta and epsilon subunits.</text>
</comment>
<evidence type="ECO:0000313" key="16">
    <source>
        <dbReference type="EMBL" id="KXA65611.1"/>
    </source>
</evidence>
<dbReference type="PROSITE" id="PS51257">
    <property type="entry name" value="PROKAR_LIPOPROTEIN"/>
    <property type="match status" value="1"/>
</dbReference>
<dbReference type="InterPro" id="IPR038662">
    <property type="entry name" value="ATP_synth_F0_csu_sf"/>
</dbReference>
<keyword evidence="5 14" id="KW-0138">CF(0)</keyword>
<dbReference type="PRINTS" id="PR00124">
    <property type="entry name" value="ATPASEC"/>
</dbReference>
<dbReference type="CDD" id="cd18185">
    <property type="entry name" value="ATP-synt_Fo_c_ATPE"/>
    <property type="match status" value="1"/>
</dbReference>
<keyword evidence="9 14" id="KW-0406">Ion transport</keyword>
<evidence type="ECO:0000256" key="6">
    <source>
        <dbReference type="ARBA" id="ARBA00022692"/>
    </source>
</evidence>
<dbReference type="PATRIC" id="fig|39777.7.peg.93"/>
<sequence length="86" mass="8914">MKNTNFNGGFIMEVQGLFALAAAIAVGCGAIAAGIGDGMVASKVIEGITRQPELRGQLMSTMFVAIGLIEAMPIIGVVVAFILLFR</sequence>
<dbReference type="Pfam" id="PF00137">
    <property type="entry name" value="ATP-synt_C"/>
    <property type="match status" value="1"/>
</dbReference>
<comment type="subcellular location">
    <subcellularLocation>
        <location evidence="14">Cell membrane</location>
        <topology evidence="14">Multi-pass membrane protein</topology>
    </subcellularLocation>
    <subcellularLocation>
        <location evidence="1">Membrane</location>
        <topology evidence="1">Multi-pass membrane protein</topology>
    </subcellularLocation>
</comment>
<feature type="domain" description="V-ATPase proteolipid subunit C-like" evidence="15">
    <location>
        <begin position="20"/>
        <end position="83"/>
    </location>
</feature>
<evidence type="ECO:0000256" key="7">
    <source>
        <dbReference type="ARBA" id="ARBA00022781"/>
    </source>
</evidence>
<dbReference type="GO" id="GO:0005886">
    <property type="term" value="C:plasma membrane"/>
    <property type="evidence" value="ECO:0007669"/>
    <property type="project" value="UniProtKB-SubCell"/>
</dbReference>
<dbReference type="HAMAP" id="MF_01396">
    <property type="entry name" value="ATP_synth_c_bact"/>
    <property type="match status" value="1"/>
</dbReference>
<evidence type="ECO:0000256" key="12">
    <source>
        <dbReference type="ARBA" id="ARBA00023310"/>
    </source>
</evidence>
<evidence type="ECO:0000313" key="17">
    <source>
        <dbReference type="Proteomes" id="UP000070226"/>
    </source>
</evidence>
<dbReference type="PANTHER" id="PTHR10031:SF0">
    <property type="entry name" value="ATPASE PROTEIN 9"/>
    <property type="match status" value="1"/>
</dbReference>
<evidence type="ECO:0000256" key="5">
    <source>
        <dbReference type="ARBA" id="ARBA00022547"/>
    </source>
</evidence>
<reference evidence="16 17" key="1">
    <citation type="submission" date="2016-01" db="EMBL/GenBank/DDBJ databases">
        <authorList>
            <person name="Oliw E.H."/>
        </authorList>
    </citation>
    <scope>NUCLEOTIDE SEQUENCE [LARGE SCALE GENOMIC DNA]</scope>
    <source>
        <strain evidence="16 17">CMW7756B</strain>
    </source>
</reference>
<dbReference type="InterPro" id="IPR005953">
    <property type="entry name" value="ATP_synth_csu_bac/chlpt"/>
</dbReference>
<protein>
    <recommendedName>
        <fullName evidence="14">ATP synthase subunit c</fullName>
    </recommendedName>
    <alternativeName>
        <fullName evidence="14">ATP synthase F(0) sector subunit c</fullName>
    </alternativeName>
    <alternativeName>
        <fullName evidence="14">F-type ATPase subunit c</fullName>
        <shortName evidence="14">F-ATPase subunit c</shortName>
    </alternativeName>
    <alternativeName>
        <fullName evidence="14">Lipid-binding protein</fullName>
    </alternativeName>
</protein>
<dbReference type="EMBL" id="LRQT01000002">
    <property type="protein sequence ID" value="KXA65611.1"/>
    <property type="molecule type" value="Genomic_DNA"/>
</dbReference>
<gene>
    <name evidence="14" type="primary">atpE</name>
    <name evidence="16" type="ORF">HMPREF3233_00093</name>
</gene>
<keyword evidence="10 14" id="KW-0446">Lipid-binding</keyword>
<dbReference type="PANTHER" id="PTHR10031">
    <property type="entry name" value="ATP SYNTHASE LIPID-BINDING PROTEIN, MITOCHONDRIAL"/>
    <property type="match status" value="1"/>
</dbReference>
<evidence type="ECO:0000256" key="9">
    <source>
        <dbReference type="ARBA" id="ARBA00023065"/>
    </source>
</evidence>
<dbReference type="InterPro" id="IPR035921">
    <property type="entry name" value="F/V-ATP_Csub_sf"/>
</dbReference>
<dbReference type="SUPFAM" id="SSF81333">
    <property type="entry name" value="F1F0 ATP synthase subunit C"/>
    <property type="match status" value="1"/>
</dbReference>
<evidence type="ECO:0000256" key="2">
    <source>
        <dbReference type="ARBA" id="ARBA00006704"/>
    </source>
</evidence>
<evidence type="ECO:0000256" key="13">
    <source>
        <dbReference type="ARBA" id="ARBA00025198"/>
    </source>
</evidence>
<keyword evidence="11 14" id="KW-0472">Membrane</keyword>
<comment type="caution">
    <text evidence="16">The sequence shown here is derived from an EMBL/GenBank/DDBJ whole genome shotgun (WGS) entry which is preliminary data.</text>
</comment>
<dbReference type="NCBIfam" id="TIGR01260">
    <property type="entry name" value="ATP_synt_c"/>
    <property type="match status" value="1"/>
</dbReference>
<keyword evidence="6 14" id="KW-0812">Transmembrane</keyword>
<comment type="similarity">
    <text evidence="2 14">Belongs to the ATPase C chain family.</text>
</comment>
<evidence type="ECO:0000256" key="10">
    <source>
        <dbReference type="ARBA" id="ARBA00023121"/>
    </source>
</evidence>
<accession>A0A133S7D1</accession>
<proteinExistence type="inferred from homology"/>
<keyword evidence="7 14" id="KW-0375">Hydrogen ion transport</keyword>
<dbReference type="STRING" id="39777.B7L28_07850"/>
<dbReference type="GO" id="GO:0008289">
    <property type="term" value="F:lipid binding"/>
    <property type="evidence" value="ECO:0007669"/>
    <property type="project" value="UniProtKB-KW"/>
</dbReference>
<name>A0A133S7D1_9FIRM</name>
<dbReference type="InterPro" id="IPR020537">
    <property type="entry name" value="ATP_synth_F0_csu_DDCD_BS"/>
</dbReference>
<evidence type="ECO:0000256" key="1">
    <source>
        <dbReference type="ARBA" id="ARBA00004141"/>
    </source>
</evidence>
<keyword evidence="3 14" id="KW-0813">Transport</keyword>
<dbReference type="Proteomes" id="UP000070226">
    <property type="component" value="Unassembled WGS sequence"/>
</dbReference>
<dbReference type="NCBIfam" id="NF005363">
    <property type="entry name" value="PRK06876.1"/>
    <property type="match status" value="1"/>
</dbReference>
<dbReference type="FunFam" id="1.20.20.10:FF:000004">
    <property type="entry name" value="ATP synthase subunit c"/>
    <property type="match status" value="1"/>
</dbReference>
<dbReference type="GO" id="GO:0045259">
    <property type="term" value="C:proton-transporting ATP synthase complex"/>
    <property type="evidence" value="ECO:0007669"/>
    <property type="project" value="UniProtKB-KW"/>
</dbReference>
<dbReference type="GO" id="GO:0033177">
    <property type="term" value="C:proton-transporting two-sector ATPase complex, proton-transporting domain"/>
    <property type="evidence" value="ECO:0007669"/>
    <property type="project" value="InterPro"/>
</dbReference>
<dbReference type="InterPro" id="IPR000454">
    <property type="entry name" value="ATP_synth_F0_csu"/>
</dbReference>